<dbReference type="Proteomes" id="UP000019184">
    <property type="component" value="Unassembled WGS sequence"/>
</dbReference>
<evidence type="ECO:0000313" key="2">
    <source>
        <dbReference type="Proteomes" id="UP000019184"/>
    </source>
</evidence>
<keyword evidence="2" id="KW-1185">Reference proteome</keyword>
<dbReference type="EMBL" id="CBTK010000146">
    <property type="protein sequence ID" value="CDH45362.1"/>
    <property type="molecule type" value="Genomic_DNA"/>
</dbReference>
<sequence>MVKLLIRRQICQALRSVANVEAVDKPPAAHYTEPSWNHFIATLWRIAREPRLVESLSGMLGTRTVGNPTEYLDSPAARPGRR</sequence>
<protein>
    <submittedName>
        <fullName evidence="1">Uncharacterized protein</fullName>
    </submittedName>
</protein>
<dbReference type="AlphaFoldDB" id="A0A7U7GBS6"/>
<comment type="caution">
    <text evidence="1">The sequence shown here is derived from an EMBL/GenBank/DDBJ whole genome shotgun (WGS) entry which is preliminary data.</text>
</comment>
<name>A0A7U7GBS6_9GAMM</name>
<accession>A0A7U7GBS6</accession>
<evidence type="ECO:0000313" key="1">
    <source>
        <dbReference type="EMBL" id="CDH45362.1"/>
    </source>
</evidence>
<reference evidence="1 2" key="1">
    <citation type="journal article" date="2014" name="ISME J.">
        <title>Candidatus Competibacter-lineage genomes retrieved from metagenomes reveal functional metabolic diversity.</title>
        <authorList>
            <person name="McIlroy S.J."/>
            <person name="Albertsen M."/>
            <person name="Andresen E.K."/>
            <person name="Saunders A.M."/>
            <person name="Kristiansen R."/>
            <person name="Stokholm-Bjerregaard M."/>
            <person name="Nielsen K.L."/>
            <person name="Nielsen P.H."/>
        </authorList>
    </citation>
    <scope>NUCLEOTIDE SEQUENCE [LARGE SCALE GENOMIC DNA]</scope>
    <source>
        <strain evidence="1 2">Run_B_J11</strain>
    </source>
</reference>
<proteinExistence type="predicted"/>
<organism evidence="1 2">
    <name type="scientific">Candidatus Contendobacter odensis Run_B_J11</name>
    <dbReference type="NCBI Taxonomy" id="1400861"/>
    <lineage>
        <taxon>Bacteria</taxon>
        <taxon>Pseudomonadati</taxon>
        <taxon>Pseudomonadota</taxon>
        <taxon>Gammaproteobacteria</taxon>
        <taxon>Candidatus Competibacteraceae</taxon>
        <taxon>Candidatus Contendibacter</taxon>
    </lineage>
</organism>
<gene>
    <name evidence="1" type="ORF">BN874_230009</name>
</gene>